<evidence type="ECO:0000256" key="2">
    <source>
        <dbReference type="ARBA" id="ARBA00004647"/>
    </source>
</evidence>
<evidence type="ECO:0000313" key="13">
    <source>
        <dbReference type="Proteomes" id="UP000187013"/>
    </source>
</evidence>
<reference evidence="12 13" key="1">
    <citation type="submission" date="2016-08" db="EMBL/GenBank/DDBJ databases">
        <title>Draft genome sequence of allopolyploid Zygosaccharomyces rouxii.</title>
        <authorList>
            <person name="Watanabe J."/>
            <person name="Uehara K."/>
            <person name="Mogi Y."/>
            <person name="Tsukioka Y."/>
        </authorList>
    </citation>
    <scope>NUCLEOTIDE SEQUENCE [LARGE SCALE GENOMIC DNA]</scope>
    <source>
        <strain evidence="12 13">NBRC 110957</strain>
    </source>
</reference>
<protein>
    <recommendedName>
        <fullName evidence="4">Mitochondrial morphogenesis protein SLD7</fullName>
    </recommendedName>
</protein>
<evidence type="ECO:0000256" key="1">
    <source>
        <dbReference type="ARBA" id="ARBA00004123"/>
    </source>
</evidence>
<evidence type="ECO:0000256" key="6">
    <source>
        <dbReference type="ARBA" id="ARBA00022705"/>
    </source>
</evidence>
<evidence type="ECO:0000256" key="8">
    <source>
        <dbReference type="ARBA" id="ARBA00023242"/>
    </source>
</evidence>
<sequence>MLEQNAVLKFTLGEKYDDIIVKDVQLWSQEPPKADGIKQLKGRLLQYVDMNKLPLWATTGSKNYVVYTWRSSTTSYFASKLKNENRGIVIDLLNGTNNNDHLLILHRKLEKVQCLKLNLNVKRKFDNQLISRTVQTTSKEGSIDSIVQQSQRQNQFKAKTIRNHVRTSEKKITFNETLSKLILGGLRLRGIPNTQSGFQKLYKITFDAAEFAHRDELKHSDAEVPFETLQETVEVLLKLFCKS</sequence>
<dbReference type="eggNOG" id="ENOG502RZIJ">
    <property type="taxonomic scope" value="Eukaryota"/>
</dbReference>
<comment type="caution">
    <text evidence="12">The sequence shown here is derived from an EMBL/GenBank/DDBJ whole genome shotgun (WGS) entry which is preliminary data.</text>
</comment>
<dbReference type="GO" id="GO:0005634">
    <property type="term" value="C:nucleus"/>
    <property type="evidence" value="ECO:0007669"/>
    <property type="project" value="UniProtKB-SubCell"/>
</dbReference>
<comment type="subcellular location">
    <subcellularLocation>
        <location evidence="2">Cytoplasm</location>
        <location evidence="2">Cytoskeleton</location>
        <location evidence="2">Spindle pole</location>
    </subcellularLocation>
    <subcellularLocation>
        <location evidence="1">Nucleus</location>
    </subcellularLocation>
</comment>
<name>A0A1Q2ZW98_ZYGRO</name>
<evidence type="ECO:0000256" key="4">
    <source>
        <dbReference type="ARBA" id="ARBA00017231"/>
    </source>
</evidence>
<gene>
    <name evidence="12" type="ORF">ZYGR_0H05200</name>
</gene>
<dbReference type="GO" id="GO:0006260">
    <property type="term" value="P:DNA replication"/>
    <property type="evidence" value="ECO:0007669"/>
    <property type="project" value="UniProtKB-KW"/>
</dbReference>
<feature type="domain" description="Sld7 N-terminal" evidence="11">
    <location>
        <begin position="2"/>
        <end position="120"/>
    </location>
</feature>
<evidence type="ECO:0000259" key="11">
    <source>
        <dbReference type="Pfam" id="PF18636"/>
    </source>
</evidence>
<proteinExistence type="inferred from homology"/>
<keyword evidence="5" id="KW-0963">Cytoplasm</keyword>
<dbReference type="InterPro" id="IPR041564">
    <property type="entry name" value="Sld7_N"/>
</dbReference>
<keyword evidence="6" id="KW-0235">DNA replication</keyword>
<evidence type="ECO:0000256" key="5">
    <source>
        <dbReference type="ARBA" id="ARBA00022490"/>
    </source>
</evidence>
<keyword evidence="7" id="KW-0206">Cytoskeleton</keyword>
<dbReference type="InterPro" id="IPR041260">
    <property type="entry name" value="Sld7_C"/>
</dbReference>
<dbReference type="Proteomes" id="UP000187013">
    <property type="component" value="Unassembled WGS sequence"/>
</dbReference>
<accession>A0A1Q2ZW98</accession>
<evidence type="ECO:0000313" key="12">
    <source>
        <dbReference type="EMBL" id="GAV47674.1"/>
    </source>
</evidence>
<dbReference type="AlphaFoldDB" id="A0A1Q2ZW98"/>
<organism evidence="12 13">
    <name type="scientific">Zygosaccharomyces rouxii</name>
    <dbReference type="NCBI Taxonomy" id="4956"/>
    <lineage>
        <taxon>Eukaryota</taxon>
        <taxon>Fungi</taxon>
        <taxon>Dikarya</taxon>
        <taxon>Ascomycota</taxon>
        <taxon>Saccharomycotina</taxon>
        <taxon>Saccharomycetes</taxon>
        <taxon>Saccharomycetales</taxon>
        <taxon>Saccharomycetaceae</taxon>
        <taxon>Zygosaccharomyces</taxon>
    </lineage>
</organism>
<evidence type="ECO:0000256" key="7">
    <source>
        <dbReference type="ARBA" id="ARBA00023212"/>
    </source>
</evidence>
<keyword evidence="8" id="KW-0539">Nucleus</keyword>
<feature type="domain" description="Sld7 C-terminal" evidence="10">
    <location>
        <begin position="173"/>
        <end position="241"/>
    </location>
</feature>
<comment type="similarity">
    <text evidence="3">Belongs to the SLD7 family.</text>
</comment>
<dbReference type="GO" id="GO:0000922">
    <property type="term" value="C:spindle pole"/>
    <property type="evidence" value="ECO:0007669"/>
    <property type="project" value="UniProtKB-SubCell"/>
</dbReference>
<evidence type="ECO:0000259" key="10">
    <source>
        <dbReference type="Pfam" id="PF18596"/>
    </source>
</evidence>
<dbReference type="Pfam" id="PF18636">
    <property type="entry name" value="Sld7_N"/>
    <property type="match status" value="1"/>
</dbReference>
<keyword evidence="9" id="KW-0131">Cell cycle</keyword>
<dbReference type="Pfam" id="PF18596">
    <property type="entry name" value="Sld7_C"/>
    <property type="match status" value="1"/>
</dbReference>
<evidence type="ECO:0000256" key="9">
    <source>
        <dbReference type="ARBA" id="ARBA00023306"/>
    </source>
</evidence>
<evidence type="ECO:0000256" key="3">
    <source>
        <dbReference type="ARBA" id="ARBA00009044"/>
    </source>
</evidence>
<dbReference type="EMBL" id="BDGX01000008">
    <property type="protein sequence ID" value="GAV47674.1"/>
    <property type="molecule type" value="Genomic_DNA"/>
</dbReference>
<dbReference type="OrthoDB" id="4063051at2759"/>